<dbReference type="Ensembl" id="ENSOANT00000055957.1">
    <property type="protein sequence ID" value="ENSOANP00000047361.1"/>
    <property type="gene ID" value="ENSOANG00000036809.1"/>
</dbReference>
<evidence type="ECO:0000256" key="5">
    <source>
        <dbReference type="ARBA" id="ARBA00022553"/>
    </source>
</evidence>
<dbReference type="Proteomes" id="UP000002279">
    <property type="component" value="Chromosome X5"/>
</dbReference>
<dbReference type="InParanoid" id="A0A6I8P0X1"/>
<organism evidence="10 11">
    <name type="scientific">Ornithorhynchus anatinus</name>
    <name type="common">Duckbill platypus</name>
    <dbReference type="NCBI Taxonomy" id="9258"/>
    <lineage>
        <taxon>Eukaryota</taxon>
        <taxon>Metazoa</taxon>
        <taxon>Chordata</taxon>
        <taxon>Craniata</taxon>
        <taxon>Vertebrata</taxon>
        <taxon>Euteleostomi</taxon>
        <taxon>Mammalia</taxon>
        <taxon>Monotremata</taxon>
        <taxon>Ornithorhynchidae</taxon>
        <taxon>Ornithorhynchus</taxon>
    </lineage>
</organism>
<dbReference type="Bgee" id="ENSOANG00000036809">
    <property type="expression patterns" value="Expressed in testis and 7 other cell types or tissues"/>
</dbReference>
<evidence type="ECO:0000256" key="6">
    <source>
        <dbReference type="ARBA" id="ARBA00022758"/>
    </source>
</evidence>
<dbReference type="GO" id="GO:0005737">
    <property type="term" value="C:cytoplasm"/>
    <property type="evidence" value="ECO:0000318"/>
    <property type="project" value="GO_Central"/>
</dbReference>
<dbReference type="GO" id="GO:0008073">
    <property type="term" value="F:ornithine decarboxylase inhibitor activity"/>
    <property type="evidence" value="ECO:0000318"/>
    <property type="project" value="GO_Central"/>
</dbReference>
<dbReference type="PANTHER" id="PTHR10279">
    <property type="entry name" value="ORNITHINE DECARBOXYLASE ANTIZYME"/>
    <property type="match status" value="1"/>
</dbReference>
<dbReference type="GO" id="GO:0075523">
    <property type="term" value="P:viral translational frameshifting"/>
    <property type="evidence" value="ECO:0007669"/>
    <property type="project" value="UniProtKB-KW"/>
</dbReference>
<evidence type="ECO:0000313" key="11">
    <source>
        <dbReference type="Proteomes" id="UP000002279"/>
    </source>
</evidence>
<comment type="similarity">
    <text evidence="3">Belongs to the ODC antizyme family.</text>
</comment>
<evidence type="ECO:0000256" key="2">
    <source>
        <dbReference type="ARBA" id="ARBA00004496"/>
    </source>
</evidence>
<keyword evidence="7" id="KW-0539">Nucleus</keyword>
<proteinExistence type="inferred from homology"/>
<evidence type="ECO:0000256" key="1">
    <source>
        <dbReference type="ARBA" id="ARBA00004123"/>
    </source>
</evidence>
<reference evidence="10" key="2">
    <citation type="submission" date="2025-08" db="UniProtKB">
        <authorList>
            <consortium name="Ensembl"/>
        </authorList>
    </citation>
    <scope>IDENTIFICATION</scope>
    <source>
        <strain evidence="10">Glennie</strain>
    </source>
</reference>
<keyword evidence="5" id="KW-0597">Phosphoprotein</keyword>
<dbReference type="PANTHER" id="PTHR10279:SF9">
    <property type="entry name" value="ORNITHINE DECARBOXYLASE ANTIZYME 3"/>
    <property type="match status" value="1"/>
</dbReference>
<evidence type="ECO:0000256" key="9">
    <source>
        <dbReference type="ARBA" id="ARBA00071308"/>
    </source>
</evidence>
<keyword evidence="11" id="KW-1185">Reference proteome</keyword>
<reference evidence="10" key="3">
    <citation type="submission" date="2025-09" db="UniProtKB">
        <authorList>
            <consortium name="Ensembl"/>
        </authorList>
    </citation>
    <scope>IDENTIFICATION</scope>
    <source>
        <strain evidence="10">Glennie</strain>
    </source>
</reference>
<name>A0A6I8P0X1_ORNAN</name>
<evidence type="ECO:0000313" key="10">
    <source>
        <dbReference type="Ensembl" id="ENSOANP00000047361.1"/>
    </source>
</evidence>
<evidence type="ECO:0000256" key="3">
    <source>
        <dbReference type="ARBA" id="ARBA00008796"/>
    </source>
</evidence>
<reference evidence="10 11" key="1">
    <citation type="journal article" date="2008" name="Nature">
        <title>Genome analysis of the platypus reveals unique signatures of evolution.</title>
        <authorList>
            <person name="Warren W.C."/>
            <person name="Hillier L.W."/>
            <person name="Marshall Graves J.A."/>
            <person name="Birney E."/>
            <person name="Ponting C.P."/>
            <person name="Grutzner F."/>
            <person name="Belov K."/>
            <person name="Miller W."/>
            <person name="Clarke L."/>
            <person name="Chinwalla A.T."/>
            <person name="Yang S.P."/>
            <person name="Heger A."/>
            <person name="Locke D.P."/>
            <person name="Miethke P."/>
            <person name="Waters P.D."/>
            <person name="Veyrunes F."/>
            <person name="Fulton L."/>
            <person name="Fulton B."/>
            <person name="Graves T."/>
            <person name="Wallis J."/>
            <person name="Puente X.S."/>
            <person name="Lopez-Otin C."/>
            <person name="Ordonez G.R."/>
            <person name="Eichler E.E."/>
            <person name="Chen L."/>
            <person name="Cheng Z."/>
            <person name="Deakin J.E."/>
            <person name="Alsop A."/>
            <person name="Thompson K."/>
            <person name="Kirby P."/>
            <person name="Papenfuss A.T."/>
            <person name="Wakefield M.J."/>
            <person name="Olender T."/>
            <person name="Lancet D."/>
            <person name="Huttley G.A."/>
            <person name="Smit A.F."/>
            <person name="Pask A."/>
            <person name="Temple-Smith P."/>
            <person name="Batzer M.A."/>
            <person name="Walker J.A."/>
            <person name="Konkel M.K."/>
            <person name="Harris R.S."/>
            <person name="Whittington C.M."/>
            <person name="Wong E.S."/>
            <person name="Gemmell N.J."/>
            <person name="Buschiazzo E."/>
            <person name="Vargas Jentzsch I.M."/>
            <person name="Merkel A."/>
            <person name="Schmitz J."/>
            <person name="Zemann A."/>
            <person name="Churakov G."/>
            <person name="Kriegs J.O."/>
            <person name="Brosius J."/>
            <person name="Murchison E.P."/>
            <person name="Sachidanandam R."/>
            <person name="Smith C."/>
            <person name="Hannon G.J."/>
            <person name="Tsend-Ayush E."/>
            <person name="McMillan D."/>
            <person name="Attenborough R."/>
            <person name="Rens W."/>
            <person name="Ferguson-Smith M."/>
            <person name="Lefevre C.M."/>
            <person name="Sharp J.A."/>
            <person name="Nicholas K.R."/>
            <person name="Ray D.A."/>
            <person name="Kube M."/>
            <person name="Reinhardt R."/>
            <person name="Pringle T.H."/>
            <person name="Taylor J."/>
            <person name="Jones R.C."/>
            <person name="Nixon B."/>
            <person name="Dacheux J.L."/>
            <person name="Niwa H."/>
            <person name="Sekita Y."/>
            <person name="Huang X."/>
            <person name="Stark A."/>
            <person name="Kheradpour P."/>
            <person name="Kellis M."/>
            <person name="Flicek P."/>
            <person name="Chen Y."/>
            <person name="Webber C."/>
            <person name="Hardison R."/>
            <person name="Nelson J."/>
            <person name="Hallsworth-Pepin K."/>
            <person name="Delehaunty K."/>
            <person name="Markovic C."/>
            <person name="Minx P."/>
            <person name="Feng Y."/>
            <person name="Kremitzki C."/>
            <person name="Mitreva M."/>
            <person name="Glasscock J."/>
            <person name="Wylie T."/>
            <person name="Wohldmann P."/>
            <person name="Thiru P."/>
            <person name="Nhan M.N."/>
            <person name="Pohl C.S."/>
            <person name="Smith S.M."/>
            <person name="Hou S."/>
            <person name="Nefedov M."/>
            <person name="de Jong P.J."/>
            <person name="Renfree M.B."/>
            <person name="Mardis E.R."/>
            <person name="Wilson R.K."/>
        </authorList>
    </citation>
    <scope>NUCLEOTIDE SEQUENCE [LARGE SCALE GENOMIC DNA]</scope>
    <source>
        <strain evidence="10 11">Glennie</strain>
    </source>
</reference>
<accession>A0A6I8P0X1</accession>
<dbReference type="FunCoup" id="A0A6I8P0X1">
    <property type="interactions" value="567"/>
</dbReference>
<dbReference type="GeneTree" id="ENSGT00940000161581"/>
<comment type="function">
    <text evidence="8">Ornithine decarboxylase (ODC) antizyme protein that negatively regulates ODC activity and intracellular polyamine biosynthesis and uptake in response to increased intracellular polyamine levels. Binds to ODC monomers, inhibiting the assembly of the functional ODC homodimers. Does not target the ODC monomers for degradation, which allows a protein synthesis-independent restoration of ODC activity. Stabilizes AZIN2 by interfering with its ubiquitination. Involved in the translocation of AZNI2 from ER-Golgi intermediate compartment (ERGIC) to the cytosol. Probably plays a key role in spermatogenesis by regulating the intracellular concentration of polyamines in haploid germ cells.</text>
</comment>
<dbReference type="SUPFAM" id="SSF55729">
    <property type="entry name" value="Acyl-CoA N-acyltransferases (Nat)"/>
    <property type="match status" value="1"/>
</dbReference>
<keyword evidence="4" id="KW-0963">Cytoplasm</keyword>
<evidence type="ECO:0000256" key="7">
    <source>
        <dbReference type="ARBA" id="ARBA00023242"/>
    </source>
</evidence>
<evidence type="ECO:0000256" key="4">
    <source>
        <dbReference type="ARBA" id="ARBA00022490"/>
    </source>
</evidence>
<dbReference type="Gene3D" id="3.40.630.60">
    <property type="match status" value="1"/>
</dbReference>
<dbReference type="InterPro" id="IPR002993">
    <property type="entry name" value="ODC_AZ"/>
</dbReference>
<dbReference type="InterPro" id="IPR016181">
    <property type="entry name" value="Acyl_CoA_acyltransferase"/>
</dbReference>
<dbReference type="GO" id="GO:0005634">
    <property type="term" value="C:nucleus"/>
    <property type="evidence" value="ECO:0000318"/>
    <property type="project" value="GO_Central"/>
</dbReference>
<dbReference type="FunFam" id="3.40.630.60:FF:000002">
    <property type="entry name" value="Ornithine decarboxylase antizyme 3"/>
    <property type="match status" value="1"/>
</dbReference>
<dbReference type="AlphaFoldDB" id="A0A6I8P0X1"/>
<dbReference type="OMA" id="MAYTMEQ"/>
<keyword evidence="6" id="KW-0688">Ribosomal frameshifting</keyword>
<comment type="subcellular location">
    <subcellularLocation>
        <location evidence="2">Cytoplasm</location>
    </subcellularLocation>
    <subcellularLocation>
        <location evidence="1">Nucleus</location>
    </subcellularLocation>
</comment>
<sequence>MAQSKCSINTAIIIIRHKWQAGEDREGWARLGEGGRGEGLLGRQPRIPREPRLRGNRLTVLAAEPLLAPHPVQVDFHFRLGPQASAHWHGVLGHHRLFLDTPHLALHRETQESLTQTLEFAEEKTDVEAVFVNFHAGRSDRAALLRAFSYLGFELVPPGHPALPPWDDAIFMVYQLDRAPSDSTSSRPT</sequence>
<dbReference type="Pfam" id="PF02100">
    <property type="entry name" value="ODC_AZ"/>
    <property type="match status" value="1"/>
</dbReference>
<dbReference type="InterPro" id="IPR038581">
    <property type="entry name" value="ODC_AZ_sf"/>
</dbReference>
<evidence type="ECO:0000256" key="8">
    <source>
        <dbReference type="ARBA" id="ARBA00053466"/>
    </source>
</evidence>
<protein>
    <recommendedName>
        <fullName evidence="9">Ornithine decarboxylase antizyme 3</fullName>
    </recommendedName>
</protein>
<dbReference type="PROSITE" id="PS01337">
    <property type="entry name" value="ODC_AZ"/>
    <property type="match status" value="1"/>
</dbReference>